<geneLocation type="plasmid" evidence="1">
    <name>201</name>
</geneLocation>
<keyword evidence="1" id="KW-0614">Plasmid</keyword>
<organism evidence="1">
    <name type="scientific">Sphingomonas sp. NS2</name>
    <dbReference type="NCBI Taxonomy" id="908605"/>
    <lineage>
        <taxon>Bacteria</taxon>
        <taxon>Pseudomonadati</taxon>
        <taxon>Pseudomonadota</taxon>
        <taxon>Alphaproteobacteria</taxon>
        <taxon>Sphingomonadales</taxon>
        <taxon>Sphingomonadaceae</taxon>
        <taxon>Sphingomonas</taxon>
    </lineage>
</organism>
<reference evidence="1" key="1">
    <citation type="submission" date="2014-06" db="EMBL/GenBank/DDBJ databases">
        <title>Molecular and ecological studies on carbamate pesticide degrading bacteria isolated from agricultural soils.</title>
        <authorList>
            <person name="Kim D.-U."/>
            <person name="Ka J.-O."/>
        </authorList>
    </citation>
    <scope>NUCLEOTIDE SEQUENCE</scope>
    <source>
        <strain evidence="1">NS2</strain>
        <plasmid evidence="1">201</plasmid>
    </source>
</reference>
<gene>
    <name evidence="1" type="ORF">plasmid201_115</name>
</gene>
<proteinExistence type="predicted"/>
<protein>
    <submittedName>
        <fullName evidence="1">Uncharacterized protein</fullName>
    </submittedName>
</protein>
<accession>A0A0D4ZZC9</accession>
<sequence>MRWDAKGTTTLASAVCVVPVRASSFADATSFRFFFMSCSKAAIAAAFLDLWEG</sequence>
<name>A0A0D4ZZC9_9SPHN</name>
<evidence type="ECO:0000313" key="1">
    <source>
        <dbReference type="EMBL" id="AJW29303.1"/>
    </source>
</evidence>
<dbReference type="AlphaFoldDB" id="A0A0D4ZZC9"/>
<dbReference type="EMBL" id="KM017070">
    <property type="protein sequence ID" value="AJW29303.1"/>
    <property type="molecule type" value="Genomic_DNA"/>
</dbReference>